<comment type="similarity">
    <text evidence="1">Belongs to the disease resistance NB-LRR family.</text>
</comment>
<keyword evidence="4" id="KW-0547">Nucleotide-binding</keyword>
<feature type="domain" description="Disease resistance N-terminal" evidence="6">
    <location>
        <begin position="6"/>
        <end position="83"/>
    </location>
</feature>
<evidence type="ECO:0000313" key="8">
    <source>
        <dbReference type="Proteomes" id="UP000026961"/>
    </source>
</evidence>
<protein>
    <recommendedName>
        <fullName evidence="6">Disease resistance N-terminal domain-containing protein</fullName>
    </recommendedName>
</protein>
<evidence type="ECO:0000256" key="5">
    <source>
        <dbReference type="ARBA" id="ARBA00022821"/>
    </source>
</evidence>
<dbReference type="InterPro" id="IPR041118">
    <property type="entry name" value="Rx_N"/>
</dbReference>
<evidence type="ECO:0000313" key="7">
    <source>
        <dbReference type="EnsemblPlants" id="OGLUM06G00720.1"/>
    </source>
</evidence>
<keyword evidence="8" id="KW-1185">Reference proteome</keyword>
<evidence type="ECO:0000259" key="6">
    <source>
        <dbReference type="Pfam" id="PF18052"/>
    </source>
</evidence>
<keyword evidence="5" id="KW-0611">Plant defense</keyword>
<dbReference type="AlphaFoldDB" id="A0A0E0A438"/>
<dbReference type="InterPro" id="IPR038005">
    <property type="entry name" value="RX-like_CC"/>
</dbReference>
<keyword evidence="2" id="KW-0433">Leucine-rich repeat</keyword>
<dbReference type="Proteomes" id="UP000026961">
    <property type="component" value="Chromosome 6"/>
</dbReference>
<dbReference type="CDD" id="cd14798">
    <property type="entry name" value="RX-CC_like"/>
    <property type="match status" value="1"/>
</dbReference>
<evidence type="ECO:0000256" key="1">
    <source>
        <dbReference type="ARBA" id="ARBA00008894"/>
    </source>
</evidence>
<dbReference type="HOGENOM" id="CLU_000837_29_3_1"/>
<evidence type="ECO:0000256" key="2">
    <source>
        <dbReference type="ARBA" id="ARBA00022614"/>
    </source>
</evidence>
<sequence length="121" mass="13819">MADSTVSFVVGRLAEFVAKEAKVLQGVERDKLQWLHTFVQLADQRRRLNGNAYVDVWVQQTRDVSLEVEDVIDKFMVRVNSDRHLPIWSKCLKLSGRIAMITARLNQILLAPSMPLGTGRR</sequence>
<proteinExistence type="inferred from homology"/>
<dbReference type="GO" id="GO:0000166">
    <property type="term" value="F:nucleotide binding"/>
    <property type="evidence" value="ECO:0007669"/>
    <property type="project" value="UniProtKB-KW"/>
</dbReference>
<reference evidence="7" key="1">
    <citation type="submission" date="2015-04" db="UniProtKB">
        <authorList>
            <consortium name="EnsemblPlants"/>
        </authorList>
    </citation>
    <scope>IDENTIFICATION</scope>
</reference>
<evidence type="ECO:0000256" key="4">
    <source>
        <dbReference type="ARBA" id="ARBA00022741"/>
    </source>
</evidence>
<keyword evidence="3" id="KW-0677">Repeat</keyword>
<name>A0A0E0A438_9ORYZ</name>
<dbReference type="STRING" id="40148.A0A0E0A438"/>
<dbReference type="EnsemblPlants" id="OGLUM06G00720.1">
    <property type="protein sequence ID" value="OGLUM06G00720.1"/>
    <property type="gene ID" value="OGLUM06G00720"/>
</dbReference>
<organism evidence="7">
    <name type="scientific">Oryza glumipatula</name>
    <dbReference type="NCBI Taxonomy" id="40148"/>
    <lineage>
        <taxon>Eukaryota</taxon>
        <taxon>Viridiplantae</taxon>
        <taxon>Streptophyta</taxon>
        <taxon>Embryophyta</taxon>
        <taxon>Tracheophyta</taxon>
        <taxon>Spermatophyta</taxon>
        <taxon>Magnoliopsida</taxon>
        <taxon>Liliopsida</taxon>
        <taxon>Poales</taxon>
        <taxon>Poaceae</taxon>
        <taxon>BOP clade</taxon>
        <taxon>Oryzoideae</taxon>
        <taxon>Oryzeae</taxon>
        <taxon>Oryzinae</taxon>
        <taxon>Oryza</taxon>
    </lineage>
</organism>
<dbReference type="Gramene" id="OGLUM06G00720.1">
    <property type="protein sequence ID" value="OGLUM06G00720.1"/>
    <property type="gene ID" value="OGLUM06G00720"/>
</dbReference>
<accession>A0A0E0A438</accession>
<evidence type="ECO:0000256" key="3">
    <source>
        <dbReference type="ARBA" id="ARBA00022737"/>
    </source>
</evidence>
<dbReference type="Pfam" id="PF18052">
    <property type="entry name" value="Rx_N"/>
    <property type="match status" value="1"/>
</dbReference>
<dbReference type="Gene3D" id="1.20.5.4130">
    <property type="match status" value="1"/>
</dbReference>
<reference evidence="7" key="2">
    <citation type="submission" date="2018-05" db="EMBL/GenBank/DDBJ databases">
        <title>OgluRS3 (Oryza glumaepatula Reference Sequence Version 3).</title>
        <authorList>
            <person name="Zhang J."/>
            <person name="Kudrna D."/>
            <person name="Lee S."/>
            <person name="Talag J."/>
            <person name="Welchert J."/>
            <person name="Wing R.A."/>
        </authorList>
    </citation>
    <scope>NUCLEOTIDE SEQUENCE [LARGE SCALE GENOMIC DNA]</scope>
</reference>
<dbReference type="GO" id="GO:0006952">
    <property type="term" value="P:defense response"/>
    <property type="evidence" value="ECO:0007669"/>
    <property type="project" value="UniProtKB-KW"/>
</dbReference>